<dbReference type="PANTHER" id="PTHR12526:SF637">
    <property type="entry name" value="GLYCOSYLTRANSFERASE EPSF-RELATED"/>
    <property type="match status" value="1"/>
</dbReference>
<feature type="domain" description="Glycosyl transferase family 1" evidence="1">
    <location>
        <begin position="185"/>
        <end position="347"/>
    </location>
</feature>
<dbReference type="CDD" id="cd03801">
    <property type="entry name" value="GT4_PimA-like"/>
    <property type="match status" value="1"/>
</dbReference>
<dbReference type="EMBL" id="PVTV01000015">
    <property type="protein sequence ID" value="PRY97047.1"/>
    <property type="molecule type" value="Genomic_DNA"/>
</dbReference>
<dbReference type="Pfam" id="PF13439">
    <property type="entry name" value="Glyco_transf_4"/>
    <property type="match status" value="1"/>
</dbReference>
<proteinExistence type="predicted"/>
<reference evidence="3 4" key="1">
    <citation type="submission" date="2018-03" db="EMBL/GenBank/DDBJ databases">
        <title>Genomic Encyclopedia of Type Strains, Phase III (KMG-III): the genomes of soil and plant-associated and newly described type strains.</title>
        <authorList>
            <person name="Whitman W."/>
        </authorList>
    </citation>
    <scope>NUCLEOTIDE SEQUENCE [LARGE SCALE GENOMIC DNA]</scope>
    <source>
        <strain evidence="3 4">MWH-P2sevCIIIb</strain>
    </source>
</reference>
<keyword evidence="4" id="KW-1185">Reference proteome</keyword>
<accession>A0A2T0XDP6</accession>
<dbReference type="Pfam" id="PF00534">
    <property type="entry name" value="Glycos_transf_1"/>
    <property type="match status" value="1"/>
</dbReference>
<comment type="caution">
    <text evidence="3">The sequence shown here is derived from an EMBL/GenBank/DDBJ whole genome shotgun (WGS) entry which is preliminary data.</text>
</comment>
<dbReference type="InterPro" id="IPR001296">
    <property type="entry name" value="Glyco_trans_1"/>
</dbReference>
<dbReference type="OrthoDB" id="433681at2"/>
<name>A0A2T0XDP6_9BURK</name>
<dbReference type="AlphaFoldDB" id="A0A2T0XDP6"/>
<dbReference type="PANTHER" id="PTHR12526">
    <property type="entry name" value="GLYCOSYLTRANSFERASE"/>
    <property type="match status" value="1"/>
</dbReference>
<evidence type="ECO:0000313" key="3">
    <source>
        <dbReference type="EMBL" id="PRY97047.1"/>
    </source>
</evidence>
<dbReference type="SUPFAM" id="SSF53756">
    <property type="entry name" value="UDP-Glycosyltransferase/glycogen phosphorylase"/>
    <property type="match status" value="1"/>
</dbReference>
<gene>
    <name evidence="3" type="ORF">BCM14_2186</name>
</gene>
<dbReference type="RefSeq" id="WP_106228035.1">
    <property type="nucleotide sequence ID" value="NZ_PVTV01000015.1"/>
</dbReference>
<protein>
    <submittedName>
        <fullName evidence="3">UDP-glucose:(Heptosyl)LPS alpha-1,3-glucosyltransferase</fullName>
    </submittedName>
</protein>
<dbReference type="Proteomes" id="UP000238308">
    <property type="component" value="Unassembled WGS sequence"/>
</dbReference>
<dbReference type="GO" id="GO:0016757">
    <property type="term" value="F:glycosyltransferase activity"/>
    <property type="evidence" value="ECO:0007669"/>
    <property type="project" value="InterPro"/>
</dbReference>
<keyword evidence="3" id="KW-0808">Transferase</keyword>
<evidence type="ECO:0000259" key="1">
    <source>
        <dbReference type="Pfam" id="PF00534"/>
    </source>
</evidence>
<sequence length="381" mass="42847">MAKPLRIAFLVDRFGRRYGGAEAYSVDLVAHLLTRDHDVTVIAHEFDHQLPIREVRILGPRWWPSWLRVWHFAMRAKQLTAQGFDIVHSNMDGPAGQIQVMHVSPVRFRRLRGRSKWAQVLQWLSPRNAVYFWLEASRMVRQVGRQIVAVAPVIKVQLLQAYGQDLNVTVIPPGVDQVPVNHAARDKTRADLGIDVGDIVCLLVALNPIRKGLLTLLQAVNDLPAHYKILVVGAEIELQDSLRRHALALGGRLLFVRPTAVVSPYYFAADLYVHPTLGDSFAMAPLEAMAHGLPVVLSDARYCGFAQYVTHGFDAWVLEQPDKPDEISRAIRELMTSPSVRLGLIHNSAQLVDRLSWDKVTDQYETLYNQALNPAAQPIPQ</sequence>
<dbReference type="Gene3D" id="3.40.50.2000">
    <property type="entry name" value="Glycogen Phosphorylase B"/>
    <property type="match status" value="2"/>
</dbReference>
<dbReference type="InterPro" id="IPR028098">
    <property type="entry name" value="Glyco_trans_4-like_N"/>
</dbReference>
<feature type="domain" description="Glycosyltransferase subfamily 4-like N-terminal" evidence="2">
    <location>
        <begin position="18"/>
        <end position="176"/>
    </location>
</feature>
<organism evidence="3 4">
    <name type="scientific">Jezberella montanilacus</name>
    <dbReference type="NCBI Taxonomy" id="323426"/>
    <lineage>
        <taxon>Bacteria</taxon>
        <taxon>Pseudomonadati</taxon>
        <taxon>Pseudomonadota</taxon>
        <taxon>Betaproteobacteria</taxon>
        <taxon>Burkholderiales</taxon>
        <taxon>Alcaligenaceae</taxon>
        <taxon>Jezberella</taxon>
    </lineage>
</organism>
<evidence type="ECO:0000313" key="4">
    <source>
        <dbReference type="Proteomes" id="UP000238308"/>
    </source>
</evidence>
<evidence type="ECO:0000259" key="2">
    <source>
        <dbReference type="Pfam" id="PF13439"/>
    </source>
</evidence>